<dbReference type="Gene3D" id="2.40.170.20">
    <property type="entry name" value="TonB-dependent receptor, beta-barrel domain"/>
    <property type="match status" value="1"/>
</dbReference>
<dbReference type="InterPro" id="IPR036942">
    <property type="entry name" value="Beta-barrel_TonB_sf"/>
</dbReference>
<evidence type="ECO:0000256" key="3">
    <source>
        <dbReference type="ARBA" id="ARBA00022452"/>
    </source>
</evidence>
<accession>A0A1L5BUJ8</accession>
<keyword evidence="6" id="KW-0408">Iron</keyword>
<keyword evidence="13" id="KW-0675">Receptor</keyword>
<keyword evidence="2 11" id="KW-0813">Transport</keyword>
<reference evidence="13 14" key="1">
    <citation type="journal article" date="2012" name="J. Bacteriol.">
        <title>Genome sequence of Sphingobium indicum B90A, a hexachlorocyclohexane-degrading bacterium.</title>
        <authorList>
            <person name="Anand S."/>
            <person name="Sangwan N."/>
            <person name="Lata P."/>
            <person name="Kaur J."/>
            <person name="Dua A."/>
            <person name="Singh A.K."/>
            <person name="Verma M."/>
            <person name="Kaur J."/>
            <person name="Khurana J.P."/>
            <person name="Khurana P."/>
            <person name="Mathur S."/>
            <person name="Lal R."/>
        </authorList>
    </citation>
    <scope>NUCLEOTIDE SEQUENCE [LARGE SCALE GENOMIC DNA]</scope>
    <source>
        <strain evidence="14">DSM 16412 / CCM 7286 / MTCC 6364 / B90A</strain>
        <plasmid evidence="13">pSRL1</plasmid>
    </source>
</reference>
<dbReference type="KEGG" id="sinb:SIDU_17855"/>
<organism evidence="13 14">
    <name type="scientific">Sphingobium indicum (strain DSM 16412 / CCM 7286 / MTCC 6364 / B90A)</name>
    <dbReference type="NCBI Taxonomy" id="861109"/>
    <lineage>
        <taxon>Bacteria</taxon>
        <taxon>Pseudomonadati</taxon>
        <taxon>Pseudomonadota</taxon>
        <taxon>Alphaproteobacteria</taxon>
        <taxon>Sphingomonadales</taxon>
        <taxon>Sphingomonadaceae</taxon>
        <taxon>Sphingobium</taxon>
    </lineage>
</organism>
<evidence type="ECO:0000256" key="10">
    <source>
        <dbReference type="ARBA" id="ARBA00023237"/>
    </source>
</evidence>
<dbReference type="GO" id="GO:0009279">
    <property type="term" value="C:cell outer membrane"/>
    <property type="evidence" value="ECO:0007669"/>
    <property type="project" value="UniProtKB-SubCell"/>
</dbReference>
<evidence type="ECO:0000256" key="4">
    <source>
        <dbReference type="ARBA" id="ARBA00022496"/>
    </source>
</evidence>
<dbReference type="GO" id="GO:0006826">
    <property type="term" value="P:iron ion transport"/>
    <property type="evidence" value="ECO:0007669"/>
    <property type="project" value="UniProtKB-KW"/>
</dbReference>
<geneLocation type="plasmid" evidence="13 14">
    <name>pSRL1</name>
</geneLocation>
<keyword evidence="8" id="KW-0798">TonB box</keyword>
<dbReference type="Proteomes" id="UP000004550">
    <property type="component" value="Plasmid pSRL1"/>
</dbReference>
<dbReference type="InterPro" id="IPR039426">
    <property type="entry name" value="TonB-dep_rcpt-like"/>
</dbReference>
<evidence type="ECO:0000256" key="9">
    <source>
        <dbReference type="ARBA" id="ARBA00023136"/>
    </source>
</evidence>
<keyword evidence="13" id="KW-0614">Plasmid</keyword>
<comment type="subcellular location">
    <subcellularLocation>
        <location evidence="1 11">Cell outer membrane</location>
        <topology evidence="1 11">Multi-pass membrane protein</topology>
    </subcellularLocation>
</comment>
<keyword evidence="5 11" id="KW-0812">Transmembrane</keyword>
<evidence type="ECO:0000256" key="5">
    <source>
        <dbReference type="ARBA" id="ARBA00022692"/>
    </source>
</evidence>
<comment type="similarity">
    <text evidence="11">Belongs to the TonB-dependent receptor family.</text>
</comment>
<keyword evidence="10 11" id="KW-0998">Cell outer membrane</keyword>
<evidence type="ECO:0000256" key="1">
    <source>
        <dbReference type="ARBA" id="ARBA00004571"/>
    </source>
</evidence>
<keyword evidence="7" id="KW-0406">Ion transport</keyword>
<gene>
    <name evidence="13" type="ORF">SIDU_17855</name>
</gene>
<feature type="domain" description="TonB-dependent receptor-like beta-barrel" evidence="12">
    <location>
        <begin position="25"/>
        <end position="421"/>
    </location>
</feature>
<name>A0A1L5BUJ8_SPHIB</name>
<keyword evidence="3 11" id="KW-1134">Transmembrane beta strand</keyword>
<evidence type="ECO:0000256" key="6">
    <source>
        <dbReference type="ARBA" id="ARBA00023004"/>
    </source>
</evidence>
<dbReference type="RefSeq" id="WP_007682392.1">
    <property type="nucleotide sequence ID" value="NZ_CP013071.1"/>
</dbReference>
<dbReference type="InterPro" id="IPR000531">
    <property type="entry name" value="Beta-barrel_TonB"/>
</dbReference>
<keyword evidence="4" id="KW-0410">Iron transport</keyword>
<evidence type="ECO:0000313" key="14">
    <source>
        <dbReference type="Proteomes" id="UP000004550"/>
    </source>
</evidence>
<dbReference type="PANTHER" id="PTHR32552">
    <property type="entry name" value="FERRICHROME IRON RECEPTOR-RELATED"/>
    <property type="match status" value="1"/>
</dbReference>
<proteinExistence type="inferred from homology"/>
<protein>
    <submittedName>
        <fullName evidence="13">TonB-dependent receptor</fullName>
    </submittedName>
</protein>
<dbReference type="Pfam" id="PF00593">
    <property type="entry name" value="TonB_dep_Rec_b-barrel"/>
    <property type="match status" value="1"/>
</dbReference>
<dbReference type="PROSITE" id="PS52016">
    <property type="entry name" value="TONB_DEPENDENT_REC_3"/>
    <property type="match status" value="1"/>
</dbReference>
<evidence type="ECO:0000256" key="7">
    <source>
        <dbReference type="ARBA" id="ARBA00023065"/>
    </source>
</evidence>
<dbReference type="PANTHER" id="PTHR32552:SF81">
    <property type="entry name" value="TONB-DEPENDENT OUTER MEMBRANE RECEPTOR"/>
    <property type="match status" value="1"/>
</dbReference>
<dbReference type="AlphaFoldDB" id="A0A1L5BUJ8"/>
<evidence type="ECO:0000256" key="8">
    <source>
        <dbReference type="ARBA" id="ARBA00023077"/>
    </source>
</evidence>
<evidence type="ECO:0000256" key="2">
    <source>
        <dbReference type="ARBA" id="ARBA00022448"/>
    </source>
</evidence>
<dbReference type="EMBL" id="CP013071">
    <property type="protein sequence ID" value="APL96512.1"/>
    <property type="molecule type" value="Genomic_DNA"/>
</dbReference>
<evidence type="ECO:0000256" key="11">
    <source>
        <dbReference type="PROSITE-ProRule" id="PRU01360"/>
    </source>
</evidence>
<sequence length="456" mass="50430">MQQSHGTYLQILDVNRNDGSIKSFNQELRLANDARSSFRWVVGANYEHSRVREDDEVNYADSTSSYVNTQVIGQDYDQAGYNNRQRLKNYAVFGNVEYDISDQLTLKGGIRYTEAKRSSVNKTFDLGDGSISSLFTTVINTYRQIFDFGGPIPLVPLGDSVSLNSQTGLPGTFRDKLNENSTSWMLGVNYKATPTLLLYANVSKGYKAGSFPGVSAGTFAQYAAVTQESLVDYEAGFKTTLFDRKVTLNGGVFYYDYKNKQLRAKIVDPFFNALDGLVNVPKSRVKGAELELSARVVEGLTVSAAATYIDAKVRHYQGIVGSVANEVGLFDPIRGDFSGARLPFSPKWQSSLSADYSLPLGGVNLTMGTTISSQSKSLGVLAITNADKDLYEVNGRTLVSARLGVEAPDGRWAVFGWGRNIFNKYYWTNTIQTYDTVVRYAGRPAEYGLTVRFKFQ</sequence>
<evidence type="ECO:0000259" key="12">
    <source>
        <dbReference type="Pfam" id="PF00593"/>
    </source>
</evidence>
<evidence type="ECO:0000313" key="13">
    <source>
        <dbReference type="EMBL" id="APL96512.1"/>
    </source>
</evidence>
<keyword evidence="9 11" id="KW-0472">Membrane</keyword>
<dbReference type="SUPFAM" id="SSF56935">
    <property type="entry name" value="Porins"/>
    <property type="match status" value="1"/>
</dbReference>